<dbReference type="InterPro" id="IPR036259">
    <property type="entry name" value="MFS_trans_sf"/>
</dbReference>
<evidence type="ECO:0000313" key="7">
    <source>
        <dbReference type="EMBL" id="QQK41798.1"/>
    </source>
</evidence>
<dbReference type="GO" id="GO:0016020">
    <property type="term" value="C:membrane"/>
    <property type="evidence" value="ECO:0007669"/>
    <property type="project" value="UniProtKB-SubCell"/>
</dbReference>
<organism evidence="7 8">
    <name type="scientific">Penicillium digitatum</name>
    <name type="common">Green mold</name>
    <dbReference type="NCBI Taxonomy" id="36651"/>
    <lineage>
        <taxon>Eukaryota</taxon>
        <taxon>Fungi</taxon>
        <taxon>Dikarya</taxon>
        <taxon>Ascomycota</taxon>
        <taxon>Pezizomycotina</taxon>
        <taxon>Eurotiomycetes</taxon>
        <taxon>Eurotiomycetidae</taxon>
        <taxon>Eurotiales</taxon>
        <taxon>Aspergillaceae</taxon>
        <taxon>Penicillium</taxon>
    </lineage>
</organism>
<dbReference type="RefSeq" id="XP_065956193.1">
    <property type="nucleotide sequence ID" value="XM_066100793.1"/>
</dbReference>
<accession>A0A7T6XII2</accession>
<evidence type="ECO:0000256" key="2">
    <source>
        <dbReference type="ARBA" id="ARBA00022448"/>
    </source>
</evidence>
<keyword evidence="4 6" id="KW-1133">Transmembrane helix</keyword>
<proteinExistence type="predicted"/>
<comment type="subcellular location">
    <subcellularLocation>
        <location evidence="1">Membrane</location>
        <topology evidence="1">Multi-pass membrane protein</topology>
    </subcellularLocation>
</comment>
<dbReference type="EMBL" id="CP060774">
    <property type="protein sequence ID" value="QQK41798.1"/>
    <property type="molecule type" value="Genomic_DNA"/>
</dbReference>
<dbReference type="PANTHER" id="PTHR43791:SF67">
    <property type="entry name" value="TRANSPORTER, PUTATIVE (AFU_ORTHOLOGUE AFUA_3G04010)-RELATED"/>
    <property type="match status" value="1"/>
</dbReference>
<dbReference type="AlphaFoldDB" id="A0A7T6XII2"/>
<reference evidence="7 8" key="1">
    <citation type="submission" date="2020-08" db="EMBL/GenBank/DDBJ databases">
        <title>The completed genome sequence of the pathogenic ascomycete fungus Penicillium digitatum.</title>
        <authorList>
            <person name="Wang M."/>
        </authorList>
    </citation>
    <scope>NUCLEOTIDE SEQUENCE [LARGE SCALE GENOMIC DNA]</scope>
    <source>
        <strain evidence="7 8">PdW03</strain>
    </source>
</reference>
<evidence type="ECO:0000256" key="5">
    <source>
        <dbReference type="ARBA" id="ARBA00023136"/>
    </source>
</evidence>
<gene>
    <name evidence="7" type="ORF">Pdw03_4652</name>
</gene>
<feature type="transmembrane region" description="Helical" evidence="6">
    <location>
        <begin position="142"/>
        <end position="163"/>
    </location>
</feature>
<sequence length="186" mass="20776">MCLGFVQTFAGFVAVRALLGVGGVYSLACPFIYLHSRDEVLPFRVHLKLLARGLEIGPRGRIEGWRWILIIEGLLTFVCEVLSFFFLPNILESASFLTTEEKELEGNRLILDSLGLLGGSLTPEAESFKWSEVRRGMLDPQVWLSASAYFAILPGLYCFDLFLPANIKNRGLAKDANEVYRVSDVV</sequence>
<evidence type="ECO:0000256" key="4">
    <source>
        <dbReference type="ARBA" id="ARBA00022989"/>
    </source>
</evidence>
<keyword evidence="2" id="KW-0813">Transport</keyword>
<dbReference type="PANTHER" id="PTHR43791">
    <property type="entry name" value="PERMEASE-RELATED"/>
    <property type="match status" value="1"/>
</dbReference>
<name>A0A7T6XII2_PENDI</name>
<evidence type="ECO:0000256" key="1">
    <source>
        <dbReference type="ARBA" id="ARBA00004141"/>
    </source>
</evidence>
<feature type="transmembrane region" description="Helical" evidence="6">
    <location>
        <begin position="67"/>
        <end position="87"/>
    </location>
</feature>
<dbReference type="Gene3D" id="1.20.1250.20">
    <property type="entry name" value="MFS general substrate transporter like domains"/>
    <property type="match status" value="1"/>
</dbReference>
<keyword evidence="3 6" id="KW-0812">Transmembrane</keyword>
<dbReference type="GO" id="GO:0022857">
    <property type="term" value="F:transmembrane transporter activity"/>
    <property type="evidence" value="ECO:0007669"/>
    <property type="project" value="TreeGrafter"/>
</dbReference>
<evidence type="ECO:0000313" key="8">
    <source>
        <dbReference type="Proteomes" id="UP000595662"/>
    </source>
</evidence>
<protein>
    <submittedName>
        <fullName evidence="7">Sucrose/H+ symporter, plant</fullName>
    </submittedName>
</protein>
<evidence type="ECO:0000256" key="3">
    <source>
        <dbReference type="ARBA" id="ARBA00022692"/>
    </source>
</evidence>
<keyword evidence="5 6" id="KW-0472">Membrane</keyword>
<dbReference type="GeneID" id="90952611"/>
<evidence type="ECO:0000256" key="6">
    <source>
        <dbReference type="SAM" id="Phobius"/>
    </source>
</evidence>
<dbReference type="SUPFAM" id="SSF103473">
    <property type="entry name" value="MFS general substrate transporter"/>
    <property type="match status" value="1"/>
</dbReference>
<feature type="transmembrane region" description="Helical" evidence="6">
    <location>
        <begin position="12"/>
        <end position="34"/>
    </location>
</feature>
<dbReference type="Proteomes" id="UP000595662">
    <property type="component" value="Chromosome 1"/>
</dbReference>